<gene>
    <name evidence="1" type="ORF">N782_18680</name>
</gene>
<dbReference type="EMBL" id="AVBF01000006">
    <property type="protein sequence ID" value="KGP74038.1"/>
    <property type="molecule type" value="Genomic_DNA"/>
</dbReference>
<comment type="caution">
    <text evidence="1">The sequence shown here is derived from an EMBL/GenBank/DDBJ whole genome shotgun (WGS) entry which is preliminary data.</text>
</comment>
<organism evidence="1 2">
    <name type="scientific">Pontibacillus yanchengensis Y32</name>
    <dbReference type="NCBI Taxonomy" id="1385514"/>
    <lineage>
        <taxon>Bacteria</taxon>
        <taxon>Bacillati</taxon>
        <taxon>Bacillota</taxon>
        <taxon>Bacilli</taxon>
        <taxon>Bacillales</taxon>
        <taxon>Bacillaceae</taxon>
        <taxon>Pontibacillus</taxon>
    </lineage>
</organism>
<reference evidence="1 2" key="1">
    <citation type="journal article" date="2015" name="Stand. Genomic Sci.">
        <title>High quality draft genome sequence of the moderately halophilic bacterium Pontibacillus yanchengensis Y32(T) and comparison among Pontibacillus genomes.</title>
        <authorList>
            <person name="Huang J."/>
            <person name="Qiao Z.X."/>
            <person name="Tang J.W."/>
            <person name="Wang G."/>
        </authorList>
    </citation>
    <scope>NUCLEOTIDE SEQUENCE [LARGE SCALE GENOMIC DNA]</scope>
    <source>
        <strain evidence="1 2">Y32</strain>
    </source>
</reference>
<keyword evidence="2" id="KW-1185">Reference proteome</keyword>
<evidence type="ECO:0000313" key="2">
    <source>
        <dbReference type="Proteomes" id="UP000030147"/>
    </source>
</evidence>
<accession>A0A0A2THW9</accession>
<dbReference type="AlphaFoldDB" id="A0A0A2THW9"/>
<dbReference type="Proteomes" id="UP000030147">
    <property type="component" value="Unassembled WGS sequence"/>
</dbReference>
<name>A0A0A2THW9_9BACI</name>
<proteinExistence type="predicted"/>
<evidence type="ECO:0000313" key="1">
    <source>
        <dbReference type="EMBL" id="KGP74038.1"/>
    </source>
</evidence>
<sequence>MSHDVTTLVEPPLPSLLKPKSGALRGLAYLFLRRESRRSTATFTVVGMNGNMAPIRVGLFRNHGIHEARNELLQQDDAMRTYSLLFFDLKAILYS</sequence>
<protein>
    <submittedName>
        <fullName evidence="1">Uncharacterized protein</fullName>
    </submittedName>
</protein>